<comment type="caution">
    <text evidence="1">The sequence shown here is derived from an EMBL/GenBank/DDBJ whole genome shotgun (WGS) entry which is preliminary data.</text>
</comment>
<keyword evidence="2" id="KW-1185">Reference proteome</keyword>
<evidence type="ECO:0000313" key="2">
    <source>
        <dbReference type="Proteomes" id="UP001597351"/>
    </source>
</evidence>
<organism evidence="1 2">
    <name type="scientific">Nocardioides aestuarii</name>
    <dbReference type="NCBI Taxonomy" id="252231"/>
    <lineage>
        <taxon>Bacteria</taxon>
        <taxon>Bacillati</taxon>
        <taxon>Actinomycetota</taxon>
        <taxon>Actinomycetes</taxon>
        <taxon>Propionibacteriales</taxon>
        <taxon>Nocardioidaceae</taxon>
        <taxon>Nocardioides</taxon>
    </lineage>
</organism>
<protein>
    <submittedName>
        <fullName evidence="1">Uncharacterized protein</fullName>
    </submittedName>
</protein>
<accession>A0ABW4TNL8</accession>
<reference evidence="2" key="1">
    <citation type="journal article" date="2019" name="Int. J. Syst. Evol. Microbiol.">
        <title>The Global Catalogue of Microorganisms (GCM) 10K type strain sequencing project: providing services to taxonomists for standard genome sequencing and annotation.</title>
        <authorList>
            <consortium name="The Broad Institute Genomics Platform"/>
            <consortium name="The Broad Institute Genome Sequencing Center for Infectious Disease"/>
            <person name="Wu L."/>
            <person name="Ma J."/>
        </authorList>
    </citation>
    <scope>NUCLEOTIDE SEQUENCE [LARGE SCALE GENOMIC DNA]</scope>
    <source>
        <strain evidence="2">CGMCC 1.12477</strain>
    </source>
</reference>
<gene>
    <name evidence="1" type="ORF">ACFSDE_10575</name>
</gene>
<sequence>MTRLPRPSRRTVVEPTPIRPAKACVRRLDATGWQVSIHPASGGAERHTCSTIVDAARIIDVASVSSVHVWSAGAGRYVEVSPEALLPILDTARRPA</sequence>
<evidence type="ECO:0000313" key="1">
    <source>
        <dbReference type="EMBL" id="MFD1947236.1"/>
    </source>
</evidence>
<dbReference type="EMBL" id="JBHUGD010000003">
    <property type="protein sequence ID" value="MFD1947236.1"/>
    <property type="molecule type" value="Genomic_DNA"/>
</dbReference>
<proteinExistence type="predicted"/>
<dbReference type="RefSeq" id="WP_343918136.1">
    <property type="nucleotide sequence ID" value="NZ_BAAAJT010000002.1"/>
</dbReference>
<dbReference type="Proteomes" id="UP001597351">
    <property type="component" value="Unassembled WGS sequence"/>
</dbReference>
<name>A0ABW4TNL8_9ACTN</name>